<keyword evidence="7" id="KW-0520">NAD</keyword>
<dbReference type="PANTHER" id="PTHR43706">
    <property type="entry name" value="NADH DEHYDROGENASE"/>
    <property type="match status" value="1"/>
</dbReference>
<protein>
    <recommendedName>
        <fullName evidence="2">NADH:ubiquinone reductase (non-electrogenic)</fullName>
        <ecNumber evidence="2">1.6.5.9</ecNumber>
    </recommendedName>
</protein>
<evidence type="ECO:0000256" key="9">
    <source>
        <dbReference type="SAM" id="Phobius"/>
    </source>
</evidence>
<dbReference type="EMBL" id="CP041186">
    <property type="protein sequence ID" value="QDG50392.1"/>
    <property type="molecule type" value="Genomic_DNA"/>
</dbReference>
<feature type="domain" description="External alternative NADH-ubiquinone oxidoreductase-like C-terminal" evidence="11">
    <location>
        <begin position="355"/>
        <end position="410"/>
    </location>
</feature>
<proteinExistence type="inferred from homology"/>
<dbReference type="PRINTS" id="PR00411">
    <property type="entry name" value="PNDRDTASEI"/>
</dbReference>
<evidence type="ECO:0000313" key="13">
    <source>
        <dbReference type="Proteomes" id="UP000315995"/>
    </source>
</evidence>
<evidence type="ECO:0000256" key="3">
    <source>
        <dbReference type="ARBA" id="ARBA00022630"/>
    </source>
</evidence>
<evidence type="ECO:0000259" key="11">
    <source>
        <dbReference type="Pfam" id="PF22366"/>
    </source>
</evidence>
<dbReference type="PRINTS" id="PR00368">
    <property type="entry name" value="FADPNR"/>
</dbReference>
<comment type="catalytic activity">
    <reaction evidence="8">
        <text>a quinone + NADH + H(+) = a quinol + NAD(+)</text>
        <dbReference type="Rhea" id="RHEA:46160"/>
        <dbReference type="ChEBI" id="CHEBI:15378"/>
        <dbReference type="ChEBI" id="CHEBI:24646"/>
        <dbReference type="ChEBI" id="CHEBI:57540"/>
        <dbReference type="ChEBI" id="CHEBI:57945"/>
        <dbReference type="ChEBI" id="CHEBI:132124"/>
        <dbReference type="EC" id="1.6.5.9"/>
    </reaction>
</comment>
<comment type="similarity">
    <text evidence="1">Belongs to the NADH dehydrogenase family.</text>
</comment>
<dbReference type="Gene3D" id="3.50.50.100">
    <property type="match status" value="1"/>
</dbReference>
<keyword evidence="5" id="KW-0809">Transit peptide</keyword>
<dbReference type="RefSeq" id="WP_141196885.1">
    <property type="nucleotide sequence ID" value="NZ_CP041186.1"/>
</dbReference>
<keyword evidence="13" id="KW-1185">Reference proteome</keyword>
<accession>A0A5B8Y5G7</accession>
<keyword evidence="6" id="KW-0560">Oxidoreductase</keyword>
<dbReference type="InterPro" id="IPR045024">
    <property type="entry name" value="NDH-2"/>
</dbReference>
<reference evidence="12 13" key="1">
    <citation type="submission" date="2019-06" db="EMBL/GenBank/DDBJ databases">
        <title>Persicimonas caeni gen. nov., sp. nov., a predatory bacterium isolated from solar saltern.</title>
        <authorList>
            <person name="Wang S."/>
        </authorList>
    </citation>
    <scope>NUCLEOTIDE SEQUENCE [LARGE SCALE GENOMIC DNA]</scope>
    <source>
        <strain evidence="12 13">YN101</strain>
    </source>
</reference>
<dbReference type="PANTHER" id="PTHR43706:SF47">
    <property type="entry name" value="EXTERNAL NADH-UBIQUINONE OXIDOREDUCTASE 1, MITOCHONDRIAL-RELATED"/>
    <property type="match status" value="1"/>
</dbReference>
<dbReference type="AlphaFoldDB" id="A0A4Y6PPX2"/>
<evidence type="ECO:0000256" key="8">
    <source>
        <dbReference type="ARBA" id="ARBA00047599"/>
    </source>
</evidence>
<feature type="domain" description="FAD/NAD(P)-binding" evidence="10">
    <location>
        <begin position="15"/>
        <end position="331"/>
    </location>
</feature>
<keyword evidence="9" id="KW-1133">Transmembrane helix</keyword>
<dbReference type="InterPro" id="IPR036188">
    <property type="entry name" value="FAD/NAD-bd_sf"/>
</dbReference>
<evidence type="ECO:0000256" key="4">
    <source>
        <dbReference type="ARBA" id="ARBA00022827"/>
    </source>
</evidence>
<keyword evidence="3" id="KW-0285">Flavoprotein</keyword>
<evidence type="ECO:0000256" key="7">
    <source>
        <dbReference type="ARBA" id="ARBA00023027"/>
    </source>
</evidence>
<evidence type="ECO:0000313" key="12">
    <source>
        <dbReference type="EMBL" id="QDG50392.1"/>
    </source>
</evidence>
<dbReference type="EC" id="1.6.5.9" evidence="2"/>
<evidence type="ECO:0000256" key="6">
    <source>
        <dbReference type="ARBA" id="ARBA00023002"/>
    </source>
</evidence>
<dbReference type="OrthoDB" id="9781621at2"/>
<dbReference type="Pfam" id="PF07992">
    <property type="entry name" value="Pyr_redox_2"/>
    <property type="match status" value="1"/>
</dbReference>
<keyword evidence="9" id="KW-0812">Transmembrane</keyword>
<name>A0A4Y6PPX2_PERCE</name>
<dbReference type="GO" id="GO:0050136">
    <property type="term" value="F:NADH dehydrogenase (quinone) (non-electrogenic) activity"/>
    <property type="evidence" value="ECO:0007669"/>
    <property type="project" value="UniProtKB-EC"/>
</dbReference>
<evidence type="ECO:0000259" key="10">
    <source>
        <dbReference type="Pfam" id="PF07992"/>
    </source>
</evidence>
<dbReference type="InterPro" id="IPR023753">
    <property type="entry name" value="FAD/NAD-binding_dom"/>
</dbReference>
<evidence type="ECO:0000256" key="1">
    <source>
        <dbReference type="ARBA" id="ARBA00005272"/>
    </source>
</evidence>
<sequence length="446" mass="49609">MASSQHDIVASDRPRVVILGAGFAGLNAARKLAKKDVDVFIVDRNNYHLFQPLLYQVATAGLDPSDISMPVRAVLGKYKNTRVVMNEVRAVDRQNKKVILERGELPYDFLIVATGAETKYFGPDSWEKNSTPLKTVEDALELRRKILTSFEMAEQANDPDERSECLTFVIIGAGPTGVEMAGAIREIAAEVMRRDFRTIDPEDTRVVLIDAQPHVLPTYPEELSEKARKEVERRGVEVMVNSPVDDIGENTVTVGDETIRTHTVIWAAGVATGSVMNTLDTELDRMGRARIDANLTLPDDPHVFVVGDAANFTHDLDEALPGLAPVAIQMGKHAAKNILRRVRGDDYEPFKYFDKGQMSTIGRAAAVVDFGKIKAVGFFAWVLWLFVHLMYLVGFKNRVVVLIEWAYSYLAFKRGSRIIIGEPEHDHPEELAFPGVESAHQHSTAQ</sequence>
<accession>A0A4Y6PPX2</accession>
<dbReference type="SUPFAM" id="SSF51905">
    <property type="entry name" value="FAD/NAD(P)-binding domain"/>
    <property type="match status" value="1"/>
</dbReference>
<evidence type="ECO:0000256" key="5">
    <source>
        <dbReference type="ARBA" id="ARBA00022946"/>
    </source>
</evidence>
<evidence type="ECO:0000256" key="2">
    <source>
        <dbReference type="ARBA" id="ARBA00012637"/>
    </source>
</evidence>
<dbReference type="Proteomes" id="UP000315995">
    <property type="component" value="Chromosome"/>
</dbReference>
<feature type="transmembrane region" description="Helical" evidence="9">
    <location>
        <begin position="375"/>
        <end position="393"/>
    </location>
</feature>
<dbReference type="Pfam" id="PF22366">
    <property type="entry name" value="NDH2_C"/>
    <property type="match status" value="1"/>
</dbReference>
<organism evidence="12 13">
    <name type="scientific">Persicimonas caeni</name>
    <dbReference type="NCBI Taxonomy" id="2292766"/>
    <lineage>
        <taxon>Bacteria</taxon>
        <taxon>Deltaproteobacteria</taxon>
        <taxon>Bradymonadales</taxon>
        <taxon>Bradymonadaceae</taxon>
        <taxon>Persicimonas</taxon>
    </lineage>
</organism>
<dbReference type="InterPro" id="IPR054585">
    <property type="entry name" value="NDH2-like_C"/>
</dbReference>
<keyword evidence="4" id="KW-0274">FAD</keyword>
<gene>
    <name evidence="12" type="ORF">FIV42_06490</name>
</gene>
<keyword evidence="9" id="KW-0472">Membrane</keyword>